<evidence type="ECO:0000256" key="2">
    <source>
        <dbReference type="SAM" id="Phobius"/>
    </source>
</evidence>
<keyword evidence="2" id="KW-1133">Transmembrane helix</keyword>
<dbReference type="HOGENOM" id="CLU_047530_1_0_11"/>
<dbReference type="Proteomes" id="UP000001549">
    <property type="component" value="Chromosome"/>
</dbReference>
<feature type="region of interest" description="Disordered" evidence="1">
    <location>
        <begin position="162"/>
        <end position="183"/>
    </location>
</feature>
<sequence>MQSTDPTVSAGSPPPEGVGAALATARVRQGLSISDISERTRVRAALIEQIEVDDFTSCGGSVYARGHIRSIARTLGIDPAPLISEFDRRHGRPTGPQPLPSRPADPLISHGAVARRGFPWAPAVIVALVAVCVLAALAVFVPDDSGGALRDPTDVRAAATVPPATPGAGASAAPVRSATPAPSGVNVEVAVRDEPSWLEMRDEAQRVLLQQLLQPGDSRLVKAARSMEIKIGNAGSVAVSCNGRDLGLGGSPGQVLTVRVGLGVSGDCAIGNPASR</sequence>
<keyword evidence="2" id="KW-0472">Membrane</keyword>
<evidence type="ECO:0000313" key="5">
    <source>
        <dbReference type="Proteomes" id="UP000001549"/>
    </source>
</evidence>
<dbReference type="PANTHER" id="PTHR34475:SF1">
    <property type="entry name" value="CYTOSKELETON PROTEIN RODZ"/>
    <property type="match status" value="1"/>
</dbReference>
<dbReference type="Gene3D" id="1.10.260.40">
    <property type="entry name" value="lambda repressor-like DNA-binding domains"/>
    <property type="match status" value="1"/>
</dbReference>
<dbReference type="GO" id="GO:0003677">
    <property type="term" value="F:DNA binding"/>
    <property type="evidence" value="ECO:0007669"/>
    <property type="project" value="InterPro"/>
</dbReference>
<dbReference type="InterPro" id="IPR010982">
    <property type="entry name" value="Lambda_DNA-bd_dom_sf"/>
</dbReference>
<dbReference type="CDD" id="cd00093">
    <property type="entry name" value="HTH_XRE"/>
    <property type="match status" value="1"/>
</dbReference>
<evidence type="ECO:0000256" key="1">
    <source>
        <dbReference type="SAM" id="MobiDB-lite"/>
    </source>
</evidence>
<dbReference type="STRING" id="656024.FsymDg_3619"/>
<proteinExistence type="predicted"/>
<reference evidence="4 5" key="1">
    <citation type="submission" date="2011-05" db="EMBL/GenBank/DDBJ databases">
        <title>Complete sequence of chromosome of Frankia symbiont of Datisca glomerata.</title>
        <authorList>
            <consortium name="US DOE Joint Genome Institute"/>
            <person name="Lucas S."/>
            <person name="Han J."/>
            <person name="Lapidus A."/>
            <person name="Cheng J.-F."/>
            <person name="Goodwin L."/>
            <person name="Pitluck S."/>
            <person name="Peters L."/>
            <person name="Mikhailova N."/>
            <person name="Chertkov O."/>
            <person name="Teshima H."/>
            <person name="Han C."/>
            <person name="Tapia R."/>
            <person name="Land M."/>
            <person name="Hauser L."/>
            <person name="Kyrpides N."/>
            <person name="Ivanova N."/>
            <person name="Pagani I."/>
            <person name="Berry A."/>
            <person name="Pawlowski K."/>
            <person name="Persson T."/>
            <person name="Vanden Heuvel B."/>
            <person name="Benson D."/>
            <person name="Woyke T."/>
        </authorList>
    </citation>
    <scope>NUCLEOTIDE SEQUENCE [LARGE SCALE GENOMIC DNA]</scope>
    <source>
        <strain evidence="5">4085684</strain>
    </source>
</reference>
<keyword evidence="5" id="KW-1185">Reference proteome</keyword>
<protein>
    <recommendedName>
        <fullName evidence="3">Cytoskeleton protein RodZ-like C-terminal domain-containing protein</fullName>
    </recommendedName>
</protein>
<dbReference type="InterPro" id="IPR025194">
    <property type="entry name" value="RodZ-like_C"/>
</dbReference>
<dbReference type="EMBL" id="CP002801">
    <property type="protein sequence ID" value="AEH10898.1"/>
    <property type="molecule type" value="Genomic_DNA"/>
</dbReference>
<dbReference type="Pfam" id="PF13464">
    <property type="entry name" value="RodZ_C"/>
    <property type="match status" value="1"/>
</dbReference>
<organism evidence="4 5">
    <name type="scientific">Candidatus Protofrankia datiscae</name>
    <dbReference type="NCBI Taxonomy" id="2716812"/>
    <lineage>
        <taxon>Bacteria</taxon>
        <taxon>Bacillati</taxon>
        <taxon>Actinomycetota</taxon>
        <taxon>Actinomycetes</taxon>
        <taxon>Frankiales</taxon>
        <taxon>Frankiaceae</taxon>
        <taxon>Protofrankia</taxon>
    </lineage>
</organism>
<dbReference type="RefSeq" id="WP_013874781.1">
    <property type="nucleotide sequence ID" value="NC_015656.1"/>
</dbReference>
<dbReference type="eggNOG" id="COG1426">
    <property type="taxonomic scope" value="Bacteria"/>
</dbReference>
<dbReference type="Pfam" id="PF13413">
    <property type="entry name" value="HTH_25"/>
    <property type="match status" value="1"/>
</dbReference>
<gene>
    <name evidence="4" type="ordered locus">FsymDg_3619</name>
</gene>
<feature type="region of interest" description="Disordered" evidence="1">
    <location>
        <begin position="85"/>
        <end position="105"/>
    </location>
</feature>
<feature type="compositionally biased region" description="Low complexity" evidence="1">
    <location>
        <begin position="162"/>
        <end position="175"/>
    </location>
</feature>
<dbReference type="KEGG" id="fsy:FsymDg_3619"/>
<evidence type="ECO:0000259" key="3">
    <source>
        <dbReference type="Pfam" id="PF13464"/>
    </source>
</evidence>
<name>F8B398_9ACTN</name>
<dbReference type="AlphaFoldDB" id="F8B398"/>
<dbReference type="InterPro" id="IPR001387">
    <property type="entry name" value="Cro/C1-type_HTH"/>
</dbReference>
<dbReference type="InterPro" id="IPR050400">
    <property type="entry name" value="Bact_Cytoskel_RodZ"/>
</dbReference>
<keyword evidence="2" id="KW-0812">Transmembrane</keyword>
<evidence type="ECO:0000313" key="4">
    <source>
        <dbReference type="EMBL" id="AEH10898.1"/>
    </source>
</evidence>
<accession>F8B398</accession>
<feature type="transmembrane region" description="Helical" evidence="2">
    <location>
        <begin position="120"/>
        <end position="141"/>
    </location>
</feature>
<feature type="domain" description="Cytoskeleton protein RodZ-like C-terminal" evidence="3">
    <location>
        <begin position="194"/>
        <end position="258"/>
    </location>
</feature>
<dbReference type="PANTHER" id="PTHR34475">
    <property type="match status" value="1"/>
</dbReference>